<dbReference type="WBParaSite" id="PSAMB.scaffold3880size16545.g22867.t1">
    <property type="protein sequence ID" value="PSAMB.scaffold3880size16545.g22867.t1"/>
    <property type="gene ID" value="PSAMB.scaffold3880size16545.g22867"/>
</dbReference>
<feature type="signal peptide" evidence="1">
    <location>
        <begin position="1"/>
        <end position="19"/>
    </location>
</feature>
<organism evidence="2 3">
    <name type="scientific">Plectus sambesii</name>
    <dbReference type="NCBI Taxonomy" id="2011161"/>
    <lineage>
        <taxon>Eukaryota</taxon>
        <taxon>Metazoa</taxon>
        <taxon>Ecdysozoa</taxon>
        <taxon>Nematoda</taxon>
        <taxon>Chromadorea</taxon>
        <taxon>Plectida</taxon>
        <taxon>Plectina</taxon>
        <taxon>Plectoidea</taxon>
        <taxon>Plectidae</taxon>
        <taxon>Plectus</taxon>
    </lineage>
</organism>
<keyword evidence="2" id="KW-1185">Reference proteome</keyword>
<keyword evidence="1" id="KW-0732">Signal</keyword>
<accession>A0A914WCR2</accession>
<evidence type="ECO:0000256" key="1">
    <source>
        <dbReference type="SAM" id="SignalP"/>
    </source>
</evidence>
<protein>
    <submittedName>
        <fullName evidence="3">Secreted protein</fullName>
    </submittedName>
</protein>
<sequence>MRFIGYLFSVLLCSFDVDVSNVHFPGVSLMLSLIRNARYVGAVALPTLPAIEAPSERQRLCLCSEAETLFKRYAVGTGVLPSQRKSASAALPTIESHLASAPALDPQILTVFKSQRKLPGSQEHKLCAEQRSIVETHNLLFPHRTASYNKIVGVLKPQIIPQRGGSA</sequence>
<reference evidence="3" key="1">
    <citation type="submission" date="2022-11" db="UniProtKB">
        <authorList>
            <consortium name="WormBaseParasite"/>
        </authorList>
    </citation>
    <scope>IDENTIFICATION</scope>
</reference>
<evidence type="ECO:0000313" key="2">
    <source>
        <dbReference type="Proteomes" id="UP000887566"/>
    </source>
</evidence>
<dbReference type="Proteomes" id="UP000887566">
    <property type="component" value="Unplaced"/>
</dbReference>
<proteinExistence type="predicted"/>
<dbReference type="AlphaFoldDB" id="A0A914WCR2"/>
<feature type="chain" id="PRO_5038047734" evidence="1">
    <location>
        <begin position="20"/>
        <end position="167"/>
    </location>
</feature>
<evidence type="ECO:0000313" key="3">
    <source>
        <dbReference type="WBParaSite" id="PSAMB.scaffold3880size16545.g22867.t1"/>
    </source>
</evidence>
<name>A0A914WCR2_9BILA</name>